<sequence length="378" mass="42824">MVVDDEPAMLTAMRLLLSKTAGVEIAAMLGSAAEAIAYAALYPVDLAFIDIQIAEDDGLALARELRRAHAGLDIVFVTSHKEYALDSFDVYPLDYIVKPVSAKRLAETVARAASVQAQKAYAGHAEAEKEIAAETDRQPSLTIETLRGLRIASNAGGAVKWISRKSRELFAYLLLYRGHAAAKIRTLEDVFPDRELKSSDLYLNTAVYQLRKALSLHGMKDMLVTDRDYYLLQLDRTRVDFIEFEARLSQFRAINGSNEAAAIAVEQLYTGDLFEDLPYEWAIAERERLRDLYEAFAKRLVRYLLDAGRTEQGMQIAKKLVQRNELDEEANLLLFRTLAIMRDNASLQARYKRYEELLDRELGIEPSTEMIDLYRRLV</sequence>
<dbReference type="SMART" id="SM01043">
    <property type="entry name" value="BTAD"/>
    <property type="match status" value="1"/>
</dbReference>
<name>A0ABT6TSE4_9BACL</name>
<evidence type="ECO:0000256" key="4">
    <source>
        <dbReference type="ARBA" id="ARBA00023163"/>
    </source>
</evidence>
<dbReference type="Pfam" id="PF00072">
    <property type="entry name" value="Response_reg"/>
    <property type="match status" value="1"/>
</dbReference>
<dbReference type="Pfam" id="PF03704">
    <property type="entry name" value="BTAD"/>
    <property type="match status" value="1"/>
</dbReference>
<dbReference type="SUPFAM" id="SSF48452">
    <property type="entry name" value="TPR-like"/>
    <property type="match status" value="1"/>
</dbReference>
<keyword evidence="1" id="KW-0902">Two-component regulatory system</keyword>
<dbReference type="InterPro" id="IPR036388">
    <property type="entry name" value="WH-like_DNA-bd_sf"/>
</dbReference>
<accession>A0ABT6TSE4</accession>
<organism evidence="7 8">
    <name type="scientific">Cohnella hashimotonis</name>
    <dbReference type="NCBI Taxonomy" id="2826895"/>
    <lineage>
        <taxon>Bacteria</taxon>
        <taxon>Bacillati</taxon>
        <taxon>Bacillota</taxon>
        <taxon>Bacilli</taxon>
        <taxon>Bacillales</taxon>
        <taxon>Paenibacillaceae</taxon>
        <taxon>Cohnella</taxon>
    </lineage>
</organism>
<dbReference type="InterPro" id="IPR001789">
    <property type="entry name" value="Sig_transdc_resp-reg_receiver"/>
</dbReference>
<keyword evidence="4" id="KW-0804">Transcription</keyword>
<reference evidence="7" key="1">
    <citation type="submission" date="2023-04" db="EMBL/GenBank/DDBJ databases">
        <title>Comparative genomic analysis of Cohnella hashimotonis sp. nov., isolated from the International Space Station.</title>
        <authorList>
            <person name="Venkateswaran K."/>
            <person name="Simpson A."/>
        </authorList>
    </citation>
    <scope>NUCLEOTIDE SEQUENCE</scope>
    <source>
        <strain evidence="7">F6_2S_P_1</strain>
    </source>
</reference>
<keyword evidence="5" id="KW-0597">Phosphoprotein</keyword>
<evidence type="ECO:0000259" key="6">
    <source>
        <dbReference type="PROSITE" id="PS50110"/>
    </source>
</evidence>
<evidence type="ECO:0000256" key="5">
    <source>
        <dbReference type="PROSITE-ProRule" id="PRU00169"/>
    </source>
</evidence>
<dbReference type="InterPro" id="IPR011990">
    <property type="entry name" value="TPR-like_helical_dom_sf"/>
</dbReference>
<dbReference type="InterPro" id="IPR016032">
    <property type="entry name" value="Sig_transdc_resp-reg_C-effctor"/>
</dbReference>
<dbReference type="Gene3D" id="3.40.50.2300">
    <property type="match status" value="1"/>
</dbReference>
<protein>
    <submittedName>
        <fullName evidence="7">Response regulator</fullName>
    </submittedName>
</protein>
<dbReference type="InterPro" id="IPR011006">
    <property type="entry name" value="CheY-like_superfamily"/>
</dbReference>
<dbReference type="PANTHER" id="PTHR35807">
    <property type="entry name" value="TRANSCRIPTIONAL REGULATOR REDD-RELATED"/>
    <property type="match status" value="1"/>
</dbReference>
<dbReference type="InterPro" id="IPR005158">
    <property type="entry name" value="BTAD"/>
</dbReference>
<dbReference type="RefSeq" id="WP_282912966.1">
    <property type="nucleotide sequence ID" value="NZ_JAGRPV010000001.1"/>
</dbReference>
<evidence type="ECO:0000256" key="1">
    <source>
        <dbReference type="ARBA" id="ARBA00023012"/>
    </source>
</evidence>
<feature type="domain" description="Response regulatory" evidence="6">
    <location>
        <begin position="1"/>
        <end position="113"/>
    </location>
</feature>
<dbReference type="InterPro" id="IPR051677">
    <property type="entry name" value="AfsR-DnrI-RedD_regulator"/>
</dbReference>
<dbReference type="Proteomes" id="UP001161691">
    <property type="component" value="Unassembled WGS sequence"/>
</dbReference>
<keyword evidence="8" id="KW-1185">Reference proteome</keyword>
<feature type="modified residue" description="4-aspartylphosphate" evidence="5">
    <location>
        <position position="50"/>
    </location>
</feature>
<gene>
    <name evidence="7" type="ORF">KB449_32920</name>
</gene>
<comment type="caution">
    <text evidence="7">The sequence shown here is derived from an EMBL/GenBank/DDBJ whole genome shotgun (WGS) entry which is preliminary data.</text>
</comment>
<dbReference type="Gene3D" id="1.10.10.10">
    <property type="entry name" value="Winged helix-like DNA-binding domain superfamily/Winged helix DNA-binding domain"/>
    <property type="match status" value="1"/>
</dbReference>
<keyword evidence="3" id="KW-0238">DNA-binding</keyword>
<dbReference type="SUPFAM" id="SSF46894">
    <property type="entry name" value="C-terminal effector domain of the bipartite response regulators"/>
    <property type="match status" value="1"/>
</dbReference>
<proteinExistence type="predicted"/>
<evidence type="ECO:0000256" key="3">
    <source>
        <dbReference type="ARBA" id="ARBA00023125"/>
    </source>
</evidence>
<evidence type="ECO:0000313" key="8">
    <source>
        <dbReference type="Proteomes" id="UP001161691"/>
    </source>
</evidence>
<dbReference type="EMBL" id="JAGRPV010000001">
    <property type="protein sequence ID" value="MDI4649776.1"/>
    <property type="molecule type" value="Genomic_DNA"/>
</dbReference>
<dbReference type="SUPFAM" id="SSF52172">
    <property type="entry name" value="CheY-like"/>
    <property type="match status" value="1"/>
</dbReference>
<evidence type="ECO:0000256" key="2">
    <source>
        <dbReference type="ARBA" id="ARBA00023015"/>
    </source>
</evidence>
<evidence type="ECO:0000313" key="7">
    <source>
        <dbReference type="EMBL" id="MDI4649776.1"/>
    </source>
</evidence>
<dbReference type="Gene3D" id="1.25.40.10">
    <property type="entry name" value="Tetratricopeptide repeat domain"/>
    <property type="match status" value="1"/>
</dbReference>
<dbReference type="SMART" id="SM00448">
    <property type="entry name" value="REC"/>
    <property type="match status" value="1"/>
</dbReference>
<keyword evidence="2" id="KW-0805">Transcription regulation</keyword>
<dbReference type="PROSITE" id="PS50110">
    <property type="entry name" value="RESPONSE_REGULATORY"/>
    <property type="match status" value="1"/>
</dbReference>